<evidence type="ECO:0000313" key="4">
    <source>
        <dbReference type="EMBL" id="QSQ24903.1"/>
    </source>
</evidence>
<accession>A0ABX7P372</accession>
<sequence length="413" mass="45152">MRTHLVAVFTLTSSMALAQAAEPQQPGSSDTTTPTAESTATPAEPTADERLTNAEGKIASLEEQNVETKNDLSALKKLKISGYVQGRYQYQEPLDDTGTGGFSKFTVRRGRLKTTYTTDWAQLMLQIDAASESGVTLRDAEATLFFPGTHQLMGLTVGQMKWPFGYEGPQSSSDREMPERSRVIRAFLPDERDRGAKLFGKFLKNKINIGVGVFDGNGIFNQNSVGLDNDKEKDVIGRAGFDLKWLSGGVSGWYGHSLGRKATDTYRVAYDRNRIGLDAQLYLDVLPFGATAIKGEYINGTTYSKSAGQQKVEQLGVPASGWYGLVVQNLGLKDAVAVRYDYFDPESGRENLATPEGKPGPNNSIGTLDVALLHYFSENLKATLSYELPMTAAPGTAEDPHDNLLTFQLQARY</sequence>
<name>A0ABX7P372_9BACT</name>
<keyword evidence="1" id="KW-0175">Coiled coil</keyword>
<dbReference type="InterPro" id="IPR010870">
    <property type="entry name" value="Porin_O/P"/>
</dbReference>
<feature type="chain" id="PRO_5047073942" evidence="3">
    <location>
        <begin position="21"/>
        <end position="413"/>
    </location>
</feature>
<dbReference type="RefSeq" id="WP_206726463.1">
    <property type="nucleotide sequence ID" value="NZ_CP071090.1"/>
</dbReference>
<protein>
    <submittedName>
        <fullName evidence="4">Porin</fullName>
    </submittedName>
</protein>
<evidence type="ECO:0000256" key="2">
    <source>
        <dbReference type="SAM" id="MobiDB-lite"/>
    </source>
</evidence>
<dbReference type="Gene3D" id="2.40.160.10">
    <property type="entry name" value="Porin"/>
    <property type="match status" value="1"/>
</dbReference>
<keyword evidence="5" id="KW-1185">Reference proteome</keyword>
<evidence type="ECO:0000256" key="1">
    <source>
        <dbReference type="SAM" id="Coils"/>
    </source>
</evidence>
<feature type="signal peptide" evidence="3">
    <location>
        <begin position="1"/>
        <end position="20"/>
    </location>
</feature>
<evidence type="ECO:0000313" key="5">
    <source>
        <dbReference type="Proteomes" id="UP000662747"/>
    </source>
</evidence>
<feature type="coiled-coil region" evidence="1">
    <location>
        <begin position="51"/>
        <end position="78"/>
    </location>
</feature>
<dbReference type="Proteomes" id="UP000662747">
    <property type="component" value="Chromosome"/>
</dbReference>
<gene>
    <name evidence="4" type="ORF">JY651_08175</name>
</gene>
<proteinExistence type="predicted"/>
<organism evidence="4 5">
    <name type="scientific">Pyxidicoccus parkwayensis</name>
    <dbReference type="NCBI Taxonomy" id="2813578"/>
    <lineage>
        <taxon>Bacteria</taxon>
        <taxon>Pseudomonadati</taxon>
        <taxon>Myxococcota</taxon>
        <taxon>Myxococcia</taxon>
        <taxon>Myxococcales</taxon>
        <taxon>Cystobacterineae</taxon>
        <taxon>Myxococcaceae</taxon>
        <taxon>Pyxidicoccus</taxon>
    </lineage>
</organism>
<evidence type="ECO:0000256" key="3">
    <source>
        <dbReference type="SAM" id="SignalP"/>
    </source>
</evidence>
<dbReference type="Pfam" id="PF07396">
    <property type="entry name" value="Porin_O_P"/>
    <property type="match status" value="1"/>
</dbReference>
<reference evidence="4 5" key="1">
    <citation type="submission" date="2021-02" db="EMBL/GenBank/DDBJ databases">
        <title>De Novo genome assembly of isolated myxobacteria.</title>
        <authorList>
            <person name="Stevens D.C."/>
        </authorList>
    </citation>
    <scope>NUCLEOTIDE SEQUENCE [LARGE SCALE GENOMIC DNA]</scope>
    <source>
        <strain evidence="5">SCPEA02</strain>
    </source>
</reference>
<keyword evidence="3" id="KW-0732">Signal</keyword>
<dbReference type="SUPFAM" id="SSF56935">
    <property type="entry name" value="Porins"/>
    <property type="match status" value="1"/>
</dbReference>
<feature type="region of interest" description="Disordered" evidence="2">
    <location>
        <begin position="19"/>
        <end position="50"/>
    </location>
</feature>
<dbReference type="InterPro" id="IPR023614">
    <property type="entry name" value="Porin_dom_sf"/>
</dbReference>
<dbReference type="EMBL" id="CP071090">
    <property type="protein sequence ID" value="QSQ24903.1"/>
    <property type="molecule type" value="Genomic_DNA"/>
</dbReference>
<feature type="compositionally biased region" description="Low complexity" evidence="2">
    <location>
        <begin position="28"/>
        <end position="45"/>
    </location>
</feature>